<dbReference type="InterPro" id="IPR036390">
    <property type="entry name" value="WH_DNA-bd_sf"/>
</dbReference>
<evidence type="ECO:0000256" key="2">
    <source>
        <dbReference type="ARBA" id="ARBA00023125"/>
    </source>
</evidence>
<keyword evidence="2" id="KW-0238">DNA-binding</keyword>
<dbReference type="Pfam" id="PF00392">
    <property type="entry name" value="GntR"/>
    <property type="match status" value="1"/>
</dbReference>
<dbReference type="Gene3D" id="3.40.1410.10">
    <property type="entry name" value="Chorismate lyase-like"/>
    <property type="match status" value="1"/>
</dbReference>
<accession>A0A6J6HLW9</accession>
<dbReference type="SUPFAM" id="SSF64288">
    <property type="entry name" value="Chorismate lyase-like"/>
    <property type="match status" value="1"/>
</dbReference>
<keyword evidence="3" id="KW-0804">Transcription</keyword>
<dbReference type="EMBL" id="CAEZUN010000240">
    <property type="protein sequence ID" value="CAB4614177.1"/>
    <property type="molecule type" value="Genomic_DNA"/>
</dbReference>
<evidence type="ECO:0000313" key="5">
    <source>
        <dbReference type="EMBL" id="CAB4614177.1"/>
    </source>
</evidence>
<dbReference type="GO" id="GO:0003677">
    <property type="term" value="F:DNA binding"/>
    <property type="evidence" value="ECO:0007669"/>
    <property type="project" value="UniProtKB-KW"/>
</dbReference>
<dbReference type="GO" id="GO:0045892">
    <property type="term" value="P:negative regulation of DNA-templated transcription"/>
    <property type="evidence" value="ECO:0007669"/>
    <property type="project" value="TreeGrafter"/>
</dbReference>
<dbReference type="InterPro" id="IPR028978">
    <property type="entry name" value="Chorismate_lyase_/UTRA_dom_sf"/>
</dbReference>
<dbReference type="GO" id="GO:0003700">
    <property type="term" value="F:DNA-binding transcription factor activity"/>
    <property type="evidence" value="ECO:0007669"/>
    <property type="project" value="InterPro"/>
</dbReference>
<dbReference type="PROSITE" id="PS50949">
    <property type="entry name" value="HTH_GNTR"/>
    <property type="match status" value="1"/>
</dbReference>
<evidence type="ECO:0000259" key="4">
    <source>
        <dbReference type="PROSITE" id="PS50949"/>
    </source>
</evidence>
<organism evidence="5">
    <name type="scientific">freshwater metagenome</name>
    <dbReference type="NCBI Taxonomy" id="449393"/>
    <lineage>
        <taxon>unclassified sequences</taxon>
        <taxon>metagenomes</taxon>
        <taxon>ecological metagenomes</taxon>
    </lineage>
</organism>
<dbReference type="Gene3D" id="1.10.10.10">
    <property type="entry name" value="Winged helix-like DNA-binding domain superfamily/Winged helix DNA-binding domain"/>
    <property type="match status" value="1"/>
</dbReference>
<name>A0A6J6HLW9_9ZZZZ</name>
<dbReference type="PRINTS" id="PR00035">
    <property type="entry name" value="HTHGNTR"/>
</dbReference>
<dbReference type="PANTHER" id="PTHR44846">
    <property type="entry name" value="MANNOSYL-D-GLYCERATE TRANSPORT/METABOLISM SYSTEM REPRESSOR MNGR-RELATED"/>
    <property type="match status" value="1"/>
</dbReference>
<dbReference type="SMART" id="SM00866">
    <property type="entry name" value="UTRA"/>
    <property type="match status" value="1"/>
</dbReference>
<dbReference type="SUPFAM" id="SSF46785">
    <property type="entry name" value="Winged helix' DNA-binding domain"/>
    <property type="match status" value="1"/>
</dbReference>
<dbReference type="Pfam" id="PF07702">
    <property type="entry name" value="UTRA"/>
    <property type="match status" value="1"/>
</dbReference>
<reference evidence="5" key="1">
    <citation type="submission" date="2020-05" db="EMBL/GenBank/DDBJ databases">
        <authorList>
            <person name="Chiriac C."/>
            <person name="Salcher M."/>
            <person name="Ghai R."/>
            <person name="Kavagutti S V."/>
        </authorList>
    </citation>
    <scope>NUCLEOTIDE SEQUENCE</scope>
</reference>
<sequence length="252" mass="27857">MVLYTSIVQVRIIQYHEIANSLRTRIEAREFSAGRVLPSESELSVEFKVSRVTVRRALEVLRDEGLVVSRQGFGWVMASDQVTQSLGRLGTIEEQMLANGMQSERRIVEFNFEKANRKVAKVLNCDQVLRVKRVNTANGEPFAVVTVWCPFELGQHLSRKEVEQSAFYELLEIPIGGATQTIGADSATKTDAALLEIPTGSPVLHCERVTRDVGGNAVLLSHHVFAAHRTNFVVDLPSAGKSIAPSGMRLVD</sequence>
<evidence type="ECO:0000256" key="1">
    <source>
        <dbReference type="ARBA" id="ARBA00023015"/>
    </source>
</evidence>
<dbReference type="SMART" id="SM00345">
    <property type="entry name" value="HTH_GNTR"/>
    <property type="match status" value="1"/>
</dbReference>
<dbReference type="InterPro" id="IPR050679">
    <property type="entry name" value="Bact_HTH_transcr_reg"/>
</dbReference>
<proteinExistence type="predicted"/>
<feature type="domain" description="HTH gntR-type" evidence="4">
    <location>
        <begin position="12"/>
        <end position="80"/>
    </location>
</feature>
<evidence type="ECO:0000256" key="3">
    <source>
        <dbReference type="ARBA" id="ARBA00023163"/>
    </source>
</evidence>
<keyword evidence="1" id="KW-0805">Transcription regulation</keyword>
<protein>
    <submittedName>
        <fullName evidence="5">Unannotated protein</fullName>
    </submittedName>
</protein>
<gene>
    <name evidence="5" type="ORF">UFOPK1826_01456</name>
</gene>
<dbReference type="InterPro" id="IPR011663">
    <property type="entry name" value="UTRA"/>
</dbReference>
<dbReference type="PANTHER" id="PTHR44846:SF1">
    <property type="entry name" value="MANNOSYL-D-GLYCERATE TRANSPORT_METABOLISM SYSTEM REPRESSOR MNGR-RELATED"/>
    <property type="match status" value="1"/>
</dbReference>
<dbReference type="InterPro" id="IPR036388">
    <property type="entry name" value="WH-like_DNA-bd_sf"/>
</dbReference>
<dbReference type="InterPro" id="IPR000524">
    <property type="entry name" value="Tscrpt_reg_HTH_GntR"/>
</dbReference>
<dbReference type="CDD" id="cd07377">
    <property type="entry name" value="WHTH_GntR"/>
    <property type="match status" value="1"/>
</dbReference>
<dbReference type="AlphaFoldDB" id="A0A6J6HLW9"/>